<evidence type="ECO:0000313" key="6">
    <source>
        <dbReference type="Proteomes" id="UP000570595"/>
    </source>
</evidence>
<dbReference type="PANTHER" id="PTHR22996">
    <property type="entry name" value="MAHOGUNIN"/>
    <property type="match status" value="1"/>
</dbReference>
<dbReference type="Gene3D" id="3.30.40.10">
    <property type="entry name" value="Zinc/RING finger domain, C3HC4 (zinc finger)"/>
    <property type="match status" value="1"/>
</dbReference>
<dbReference type="OrthoDB" id="3045089at2759"/>
<evidence type="ECO:0000256" key="2">
    <source>
        <dbReference type="SAM" id="MobiDB-lite"/>
    </source>
</evidence>
<evidence type="ECO:0000259" key="4">
    <source>
        <dbReference type="PROSITE" id="PS50089"/>
    </source>
</evidence>
<dbReference type="Pfam" id="PF13920">
    <property type="entry name" value="zf-C3HC4_3"/>
    <property type="match status" value="1"/>
</dbReference>
<name>A0A7J6L803_PEROL</name>
<dbReference type="AlphaFoldDB" id="A0A7J6L803"/>
<reference evidence="5 6" key="1">
    <citation type="submission" date="2020-04" db="EMBL/GenBank/DDBJ databases">
        <title>Perkinsus olseni comparative genomics.</title>
        <authorList>
            <person name="Bogema D.R."/>
        </authorList>
    </citation>
    <scope>NUCLEOTIDE SEQUENCE [LARGE SCALE GENOMIC DNA]</scope>
    <source>
        <strain evidence="5">ATCC PRA-179</strain>
    </source>
</reference>
<accession>A0A7J6L803</accession>
<dbReference type="SMART" id="SM00184">
    <property type="entry name" value="RING"/>
    <property type="match status" value="1"/>
</dbReference>
<feature type="compositionally biased region" description="Basic and acidic residues" evidence="2">
    <location>
        <begin position="330"/>
        <end position="340"/>
    </location>
</feature>
<evidence type="ECO:0000313" key="5">
    <source>
        <dbReference type="EMBL" id="KAF4655316.1"/>
    </source>
</evidence>
<sequence length="358" mass="39026">MLYNPPIRATTVGRRQLHYGAVPIASWILVGVLAFVLALSLVICLVFAKRMPSDVGTHICRCGGCGRRFRVPSTIPADTFMCRNCIREGRRRQSIVLEEEREERLNDMNSAPKRVMTLHRVSSHFYRMKTRVFGSSPNDDAIEEDIESGSQGLDDDAQRPTINIHRGFTRAVDAGQVQIPEDNLCEICFDDEARVVLLPCGHGGLCEGCAKDIISSTGNCYLCRQPVKLVAIVGRQEPSKRRTTSAVSASRLDREASDMSSDNYFAQVVGPDQLHHLESRAVDRQGSGSTPQQHLDSSQLGTPAVTQSQGLPSIEEGSAPGAPLPVADTAGERTTSEMSKRLGMSISVGISVGCRSRC</sequence>
<dbReference type="GO" id="GO:0016567">
    <property type="term" value="P:protein ubiquitination"/>
    <property type="evidence" value="ECO:0007669"/>
    <property type="project" value="TreeGrafter"/>
</dbReference>
<feature type="domain" description="RING-type" evidence="4">
    <location>
        <begin position="185"/>
        <end position="224"/>
    </location>
</feature>
<dbReference type="EMBL" id="JABAHT010000473">
    <property type="protein sequence ID" value="KAF4655316.1"/>
    <property type="molecule type" value="Genomic_DNA"/>
</dbReference>
<proteinExistence type="predicted"/>
<feature type="region of interest" description="Disordered" evidence="2">
    <location>
        <begin position="282"/>
        <end position="342"/>
    </location>
</feature>
<dbReference type="GO" id="GO:0008270">
    <property type="term" value="F:zinc ion binding"/>
    <property type="evidence" value="ECO:0007669"/>
    <property type="project" value="UniProtKB-KW"/>
</dbReference>
<organism evidence="5 6">
    <name type="scientific">Perkinsus olseni</name>
    <name type="common">Perkinsus atlanticus</name>
    <dbReference type="NCBI Taxonomy" id="32597"/>
    <lineage>
        <taxon>Eukaryota</taxon>
        <taxon>Sar</taxon>
        <taxon>Alveolata</taxon>
        <taxon>Perkinsozoa</taxon>
        <taxon>Perkinsea</taxon>
        <taxon>Perkinsida</taxon>
        <taxon>Perkinsidae</taxon>
        <taxon>Perkinsus</taxon>
    </lineage>
</organism>
<dbReference type="InterPro" id="IPR013083">
    <property type="entry name" value="Znf_RING/FYVE/PHD"/>
</dbReference>
<dbReference type="InterPro" id="IPR001841">
    <property type="entry name" value="Znf_RING"/>
</dbReference>
<dbReference type="SUPFAM" id="SSF57850">
    <property type="entry name" value="RING/U-box"/>
    <property type="match status" value="1"/>
</dbReference>
<comment type="caution">
    <text evidence="5">The sequence shown here is derived from an EMBL/GenBank/DDBJ whole genome shotgun (WGS) entry which is preliminary data.</text>
</comment>
<evidence type="ECO:0000256" key="3">
    <source>
        <dbReference type="SAM" id="Phobius"/>
    </source>
</evidence>
<dbReference type="PANTHER" id="PTHR22996:SF0">
    <property type="entry name" value="RE60872P-RELATED"/>
    <property type="match status" value="1"/>
</dbReference>
<keyword evidence="3" id="KW-1133">Transmembrane helix</keyword>
<feature type="transmembrane region" description="Helical" evidence="3">
    <location>
        <begin position="24"/>
        <end position="48"/>
    </location>
</feature>
<protein>
    <recommendedName>
        <fullName evidence="4">RING-type domain-containing protein</fullName>
    </recommendedName>
</protein>
<dbReference type="GO" id="GO:0005737">
    <property type="term" value="C:cytoplasm"/>
    <property type="evidence" value="ECO:0007669"/>
    <property type="project" value="TreeGrafter"/>
</dbReference>
<keyword evidence="3" id="KW-0812">Transmembrane</keyword>
<gene>
    <name evidence="5" type="ORF">FOZ61_007648</name>
</gene>
<dbReference type="GO" id="GO:0061630">
    <property type="term" value="F:ubiquitin protein ligase activity"/>
    <property type="evidence" value="ECO:0007669"/>
    <property type="project" value="UniProtKB-EC"/>
</dbReference>
<keyword evidence="1" id="KW-0862">Zinc</keyword>
<keyword evidence="3" id="KW-0472">Membrane</keyword>
<dbReference type="InterPro" id="IPR045194">
    <property type="entry name" value="MGRN1/RNF157-like"/>
</dbReference>
<feature type="compositionally biased region" description="Polar residues" evidence="2">
    <location>
        <begin position="286"/>
        <end position="311"/>
    </location>
</feature>
<dbReference type="Proteomes" id="UP000570595">
    <property type="component" value="Unassembled WGS sequence"/>
</dbReference>
<dbReference type="PROSITE" id="PS50089">
    <property type="entry name" value="ZF_RING_2"/>
    <property type="match status" value="1"/>
</dbReference>
<keyword evidence="1" id="KW-0479">Metal-binding</keyword>
<evidence type="ECO:0000256" key="1">
    <source>
        <dbReference type="PROSITE-ProRule" id="PRU00175"/>
    </source>
</evidence>
<keyword evidence="1" id="KW-0863">Zinc-finger</keyword>